<dbReference type="InterPro" id="IPR013604">
    <property type="entry name" value="7TM_chemorcpt"/>
</dbReference>
<feature type="transmembrane region" description="Helical" evidence="8">
    <location>
        <begin position="34"/>
        <end position="54"/>
    </location>
</feature>
<sequence>MSLRLLKLVLRVGKILAVAPSYHDIKNQTFPSKIYGCLMASLLTFGVGVSVGFRAADYAKFFTMKLIVQVLLDGTLYVLNIYSILKIPYKKFHWNKLIKSIQKFDKNNKVKEKSKYGSFVLANAVFFCYQLYMTCLLSRTIGIKFYKQFAIEYLQLYDQFVINFLLYVFLTMLITRQKCLRLKFETQIAKNSTLVQFDTIKHDVCLLKEISEIINDIFGWPLFLTIAFTTLQMIMYLQLLAIIPYLQLPYLICLASVILWQCVSTLINIFLCDVASNQGKKILTVAHTLEKYLPNENPHMYQFIMVVEDSIPHFSAARFFQVGRNTICGIFNVVITFLIVMIQFKMNEKVTSRLERCKNGSVDNM</sequence>
<keyword evidence="5 8" id="KW-0472">Membrane</keyword>
<evidence type="ECO:0000256" key="3">
    <source>
        <dbReference type="ARBA" id="ARBA00022692"/>
    </source>
</evidence>
<dbReference type="GO" id="GO:0050909">
    <property type="term" value="P:sensory perception of taste"/>
    <property type="evidence" value="ECO:0007669"/>
    <property type="project" value="InterPro"/>
</dbReference>
<dbReference type="GO" id="GO:0007165">
    <property type="term" value="P:signal transduction"/>
    <property type="evidence" value="ECO:0007669"/>
    <property type="project" value="UniProtKB-KW"/>
</dbReference>
<comment type="subcellular location">
    <subcellularLocation>
        <location evidence="1 8">Cell membrane</location>
        <topology evidence="1 8">Multi-pass membrane protein</topology>
    </subcellularLocation>
</comment>
<evidence type="ECO:0000256" key="9">
    <source>
        <dbReference type="SAM" id="SignalP"/>
    </source>
</evidence>
<feature type="transmembrane region" description="Helical" evidence="8">
    <location>
        <begin position="326"/>
        <end position="344"/>
    </location>
</feature>
<feature type="transmembrane region" description="Helical" evidence="8">
    <location>
        <begin position="153"/>
        <end position="174"/>
    </location>
</feature>
<feature type="transmembrane region" description="Helical" evidence="8">
    <location>
        <begin position="217"/>
        <end position="243"/>
    </location>
</feature>
<keyword evidence="3 8" id="KW-0812">Transmembrane</keyword>
<dbReference type="GO" id="GO:0030424">
    <property type="term" value="C:axon"/>
    <property type="evidence" value="ECO:0007669"/>
    <property type="project" value="TreeGrafter"/>
</dbReference>
<dbReference type="Proteomes" id="UP001168821">
    <property type="component" value="Unassembled WGS sequence"/>
</dbReference>
<evidence type="ECO:0000256" key="4">
    <source>
        <dbReference type="ARBA" id="ARBA00022989"/>
    </source>
</evidence>
<evidence type="ECO:0000256" key="7">
    <source>
        <dbReference type="ARBA" id="ARBA00023224"/>
    </source>
</evidence>
<dbReference type="GO" id="GO:0030425">
    <property type="term" value="C:dendrite"/>
    <property type="evidence" value="ECO:0007669"/>
    <property type="project" value="TreeGrafter"/>
</dbReference>
<dbReference type="GO" id="GO:0005886">
    <property type="term" value="C:plasma membrane"/>
    <property type="evidence" value="ECO:0007669"/>
    <property type="project" value="UniProtKB-SubCell"/>
</dbReference>
<evidence type="ECO:0000256" key="6">
    <source>
        <dbReference type="ARBA" id="ARBA00023170"/>
    </source>
</evidence>
<gene>
    <name evidence="10" type="ORF">Zmor_019380</name>
</gene>
<reference evidence="10" key="1">
    <citation type="journal article" date="2023" name="G3 (Bethesda)">
        <title>Whole genome assemblies of Zophobas morio and Tenebrio molitor.</title>
        <authorList>
            <person name="Kaur S."/>
            <person name="Stinson S.A."/>
            <person name="diCenzo G.C."/>
        </authorList>
    </citation>
    <scope>NUCLEOTIDE SEQUENCE</scope>
    <source>
        <strain evidence="10">QUZm001</strain>
    </source>
</reference>
<keyword evidence="2 8" id="KW-1003">Cell membrane</keyword>
<evidence type="ECO:0000256" key="1">
    <source>
        <dbReference type="ARBA" id="ARBA00004651"/>
    </source>
</evidence>
<keyword evidence="9" id="KW-0732">Signal</keyword>
<feature type="signal peptide" evidence="9">
    <location>
        <begin position="1"/>
        <end position="17"/>
    </location>
</feature>
<dbReference type="AlphaFoldDB" id="A0AA38I1W5"/>
<keyword evidence="6 8" id="KW-0675">Receptor</keyword>
<evidence type="ECO:0000256" key="5">
    <source>
        <dbReference type="ARBA" id="ARBA00023136"/>
    </source>
</evidence>
<evidence type="ECO:0000256" key="8">
    <source>
        <dbReference type="RuleBase" id="RU363108"/>
    </source>
</evidence>
<organism evidence="10 11">
    <name type="scientific">Zophobas morio</name>
    <dbReference type="NCBI Taxonomy" id="2755281"/>
    <lineage>
        <taxon>Eukaryota</taxon>
        <taxon>Metazoa</taxon>
        <taxon>Ecdysozoa</taxon>
        <taxon>Arthropoda</taxon>
        <taxon>Hexapoda</taxon>
        <taxon>Insecta</taxon>
        <taxon>Pterygota</taxon>
        <taxon>Neoptera</taxon>
        <taxon>Endopterygota</taxon>
        <taxon>Coleoptera</taxon>
        <taxon>Polyphaga</taxon>
        <taxon>Cucujiformia</taxon>
        <taxon>Tenebrionidae</taxon>
        <taxon>Zophobas</taxon>
    </lineage>
</organism>
<dbReference type="Pfam" id="PF08395">
    <property type="entry name" value="7tm_7"/>
    <property type="match status" value="1"/>
</dbReference>
<dbReference type="PANTHER" id="PTHR21143">
    <property type="entry name" value="INVERTEBRATE GUSTATORY RECEPTOR"/>
    <property type="match status" value="1"/>
</dbReference>
<keyword evidence="4 8" id="KW-1133">Transmembrane helix</keyword>
<comment type="caution">
    <text evidence="10">The sequence shown here is derived from an EMBL/GenBank/DDBJ whole genome shotgun (WGS) entry which is preliminary data.</text>
</comment>
<dbReference type="GO" id="GO:0043025">
    <property type="term" value="C:neuronal cell body"/>
    <property type="evidence" value="ECO:0007669"/>
    <property type="project" value="TreeGrafter"/>
</dbReference>
<proteinExistence type="inferred from homology"/>
<evidence type="ECO:0000256" key="2">
    <source>
        <dbReference type="ARBA" id="ARBA00022475"/>
    </source>
</evidence>
<accession>A0AA38I1W5</accession>
<comment type="function">
    <text evidence="8">Gustatory receptor which mediates acceptance or avoidance behavior, depending on its substrates.</text>
</comment>
<keyword evidence="11" id="KW-1185">Reference proteome</keyword>
<feature type="transmembrane region" description="Helical" evidence="8">
    <location>
        <begin position="116"/>
        <end position="133"/>
    </location>
</feature>
<dbReference type="EMBL" id="JALNTZ010000006">
    <property type="protein sequence ID" value="KAJ3647506.1"/>
    <property type="molecule type" value="Genomic_DNA"/>
</dbReference>
<feature type="chain" id="PRO_5041415414" description="Gustatory receptor" evidence="9">
    <location>
        <begin position="18"/>
        <end position="365"/>
    </location>
</feature>
<comment type="similarity">
    <text evidence="8">Belongs to the insect chemoreceptor superfamily. Gustatory receptor (GR) family.</text>
</comment>
<feature type="transmembrane region" description="Helical" evidence="8">
    <location>
        <begin position="66"/>
        <end position="85"/>
    </location>
</feature>
<name>A0AA38I1W5_9CUCU</name>
<keyword evidence="7 8" id="KW-0807">Transducer</keyword>
<protein>
    <recommendedName>
        <fullName evidence="8">Gustatory receptor</fullName>
    </recommendedName>
</protein>
<feature type="transmembrane region" description="Helical" evidence="8">
    <location>
        <begin position="249"/>
        <end position="271"/>
    </location>
</feature>
<dbReference type="GO" id="GO:0007635">
    <property type="term" value="P:chemosensory behavior"/>
    <property type="evidence" value="ECO:0007669"/>
    <property type="project" value="TreeGrafter"/>
</dbReference>
<dbReference type="GO" id="GO:0008049">
    <property type="term" value="P:male courtship behavior"/>
    <property type="evidence" value="ECO:0007669"/>
    <property type="project" value="TreeGrafter"/>
</dbReference>
<evidence type="ECO:0000313" key="10">
    <source>
        <dbReference type="EMBL" id="KAJ3647506.1"/>
    </source>
</evidence>
<evidence type="ECO:0000313" key="11">
    <source>
        <dbReference type="Proteomes" id="UP001168821"/>
    </source>
</evidence>
<dbReference type="PANTHER" id="PTHR21143:SF104">
    <property type="entry name" value="GUSTATORY RECEPTOR 8A-RELATED"/>
    <property type="match status" value="1"/>
</dbReference>